<gene>
    <name evidence="1" type="primary">CSON005843</name>
</gene>
<protein>
    <submittedName>
        <fullName evidence="1">CSON005843 protein</fullName>
    </submittedName>
</protein>
<name>A0A336LVD9_CULSO</name>
<dbReference type="EMBL" id="UFQT01000224">
    <property type="protein sequence ID" value="SSX22006.1"/>
    <property type="molecule type" value="Genomic_DNA"/>
</dbReference>
<sequence length="128" mass="14917">MANEESCDDEISTSLLPSHTDKENEIYVVVKPITSMTHKILTLTSGLLLILIVRHLQETNIFLITRHKNEIYYSIIKKVKFILQVRDPNEKSFAMGLMKFSMITDNNNQQWFHIYIKPKINLNLISPN</sequence>
<evidence type="ECO:0000313" key="1">
    <source>
        <dbReference type="EMBL" id="SSX22006.1"/>
    </source>
</evidence>
<accession>A0A336LVD9</accession>
<reference evidence="1" key="1">
    <citation type="submission" date="2018-07" db="EMBL/GenBank/DDBJ databases">
        <authorList>
            <person name="Quirk P.G."/>
            <person name="Krulwich T.A."/>
        </authorList>
    </citation>
    <scope>NUCLEOTIDE SEQUENCE</scope>
</reference>
<dbReference type="AlphaFoldDB" id="A0A336LVD9"/>
<organism evidence="1">
    <name type="scientific">Culicoides sonorensis</name>
    <name type="common">Biting midge</name>
    <dbReference type="NCBI Taxonomy" id="179676"/>
    <lineage>
        <taxon>Eukaryota</taxon>
        <taxon>Metazoa</taxon>
        <taxon>Ecdysozoa</taxon>
        <taxon>Arthropoda</taxon>
        <taxon>Hexapoda</taxon>
        <taxon>Insecta</taxon>
        <taxon>Pterygota</taxon>
        <taxon>Neoptera</taxon>
        <taxon>Endopterygota</taxon>
        <taxon>Diptera</taxon>
        <taxon>Nematocera</taxon>
        <taxon>Chironomoidea</taxon>
        <taxon>Ceratopogonidae</taxon>
        <taxon>Ceratopogoninae</taxon>
        <taxon>Culicoides</taxon>
        <taxon>Monoculicoides</taxon>
    </lineage>
</organism>
<proteinExistence type="predicted"/>
<dbReference type="VEuPathDB" id="VectorBase:CSON005843"/>